<accession>A0A2G5HA42</accession>
<sequence length="325" mass="35887">MESSSTNAAEMAVDTDPRQLTISGITWEAFQVAIDRARNLDLGKRTDYKTLTIEVDGLEACFGQSLPSASEVGNVASRLTGLIAALPSLKRLDLEGSASASENILKPFADALRTHMMHQHLPAVDLADATKHLPSTLNMLIVSPTFATVAPALVHLKALRISSYGADMDAFRQLIKERNTLRNLKTFEFSAFHPSSTLDIEDIEQIVFAFPWLSGLGFNGLFSVPHSMFYLPIIAKLPQLSKLNLSASLISPLVTHRCLPPGERHRFTLRSAVQAARLCLDYINTLRVVRFDPFTGLFPLPPIFRVSIKHDVARSGDYYIFEAAH</sequence>
<dbReference type="SUPFAM" id="SSF52047">
    <property type="entry name" value="RNI-like"/>
    <property type="match status" value="1"/>
</dbReference>
<evidence type="ECO:0008006" key="5">
    <source>
        <dbReference type="Google" id="ProtNLM"/>
    </source>
</evidence>
<dbReference type="Proteomes" id="UP001302367">
    <property type="component" value="Chromosome 10"/>
</dbReference>
<evidence type="ECO:0000313" key="2">
    <source>
        <dbReference type="EMBL" id="WPB08509.1"/>
    </source>
</evidence>
<name>A0A2G5HA42_CERBT</name>
<dbReference type="EMBL" id="CP134193">
    <property type="protein sequence ID" value="WPB08509.1"/>
    <property type="molecule type" value="Genomic_DNA"/>
</dbReference>
<dbReference type="Proteomes" id="UP000230605">
    <property type="component" value="Chromosome 5"/>
</dbReference>
<dbReference type="InterPro" id="IPR032675">
    <property type="entry name" value="LRR_dom_sf"/>
</dbReference>
<gene>
    <name evidence="1" type="ORF">CB0940_07952</name>
    <name evidence="2" type="ORF">RHO25_013175</name>
</gene>
<organism evidence="1 3">
    <name type="scientific">Cercospora beticola</name>
    <name type="common">Sugarbeet leaf spot fungus</name>
    <dbReference type="NCBI Taxonomy" id="122368"/>
    <lineage>
        <taxon>Eukaryota</taxon>
        <taxon>Fungi</taxon>
        <taxon>Dikarya</taxon>
        <taxon>Ascomycota</taxon>
        <taxon>Pezizomycotina</taxon>
        <taxon>Dothideomycetes</taxon>
        <taxon>Dothideomycetidae</taxon>
        <taxon>Mycosphaerellales</taxon>
        <taxon>Mycosphaerellaceae</taxon>
        <taxon>Cercospora</taxon>
    </lineage>
</organism>
<evidence type="ECO:0000313" key="3">
    <source>
        <dbReference type="Proteomes" id="UP000230605"/>
    </source>
</evidence>
<dbReference type="AlphaFoldDB" id="A0A2G5HA42"/>
<evidence type="ECO:0000313" key="1">
    <source>
        <dbReference type="EMBL" id="PIA89391.1"/>
    </source>
</evidence>
<reference evidence="2 4" key="2">
    <citation type="submission" date="2023-09" db="EMBL/GenBank/DDBJ databases">
        <title>Complete-Gapless Cercospora beticola genome.</title>
        <authorList>
            <person name="Wyatt N.A."/>
            <person name="Spanner R.E."/>
            <person name="Bolton M.D."/>
        </authorList>
    </citation>
    <scope>NUCLEOTIDE SEQUENCE [LARGE SCALE GENOMIC DNA]</scope>
    <source>
        <strain evidence="2">Cb09-40</strain>
    </source>
</reference>
<evidence type="ECO:0000313" key="4">
    <source>
        <dbReference type="Proteomes" id="UP001302367"/>
    </source>
</evidence>
<keyword evidence="4" id="KW-1185">Reference proteome</keyword>
<dbReference type="EMBL" id="LKMD01000108">
    <property type="protein sequence ID" value="PIA89391.1"/>
    <property type="molecule type" value="Genomic_DNA"/>
</dbReference>
<reference evidence="1 3" key="1">
    <citation type="submission" date="2015-10" db="EMBL/GenBank/DDBJ databases">
        <title>The cercosporin biosynthetic gene cluster was horizontally transferred to several fungal lineages and shown to be expanded in Cercospora beticola based on microsynteny with recipient genomes.</title>
        <authorList>
            <person name="De Jonge R."/>
            <person name="Ebert M.K."/>
            <person name="Suttle J.C."/>
            <person name="Jurick Ii W.M."/>
            <person name="Secor G.A."/>
            <person name="Thomma B.P."/>
            <person name="Van De Peer Y."/>
            <person name="Bolton M.D."/>
        </authorList>
    </citation>
    <scope>NUCLEOTIDE SEQUENCE [LARGE SCALE GENOMIC DNA]</scope>
    <source>
        <strain evidence="1 3">09-40</strain>
    </source>
</reference>
<protein>
    <recommendedName>
        <fullName evidence="5">F-box domain-containing protein</fullName>
    </recommendedName>
</protein>
<dbReference type="Gene3D" id="3.80.10.10">
    <property type="entry name" value="Ribonuclease Inhibitor"/>
    <property type="match status" value="1"/>
</dbReference>
<proteinExistence type="predicted"/>